<organism evidence="3 4">
    <name type="scientific">Chitinophaga skermanii</name>
    <dbReference type="NCBI Taxonomy" id="331697"/>
    <lineage>
        <taxon>Bacteria</taxon>
        <taxon>Pseudomonadati</taxon>
        <taxon>Bacteroidota</taxon>
        <taxon>Chitinophagia</taxon>
        <taxon>Chitinophagales</taxon>
        <taxon>Chitinophagaceae</taxon>
        <taxon>Chitinophaga</taxon>
    </lineage>
</organism>
<evidence type="ECO:0000256" key="1">
    <source>
        <dbReference type="SAM" id="MobiDB-lite"/>
    </source>
</evidence>
<keyword evidence="4" id="KW-1185">Reference proteome</keyword>
<dbReference type="OrthoDB" id="676306at2"/>
<dbReference type="RefSeq" id="WP_111597482.1">
    <property type="nucleotide sequence ID" value="NZ_QLLL01000003.1"/>
</dbReference>
<keyword evidence="2" id="KW-0812">Transmembrane</keyword>
<feature type="transmembrane region" description="Helical" evidence="2">
    <location>
        <begin position="12"/>
        <end position="32"/>
    </location>
</feature>
<feature type="compositionally biased region" description="Basic and acidic residues" evidence="1">
    <location>
        <begin position="116"/>
        <end position="146"/>
    </location>
</feature>
<dbReference type="EMBL" id="QLLL01000003">
    <property type="protein sequence ID" value="RAJ06902.1"/>
    <property type="molecule type" value="Genomic_DNA"/>
</dbReference>
<proteinExistence type="predicted"/>
<keyword evidence="2" id="KW-0472">Membrane</keyword>
<dbReference type="AlphaFoldDB" id="A0A327QT78"/>
<feature type="compositionally biased region" description="Low complexity" evidence="1">
    <location>
        <begin position="158"/>
        <end position="175"/>
    </location>
</feature>
<protein>
    <submittedName>
        <fullName evidence="3">Outer membrane biosynthesis protein TonB</fullName>
    </submittedName>
</protein>
<evidence type="ECO:0000256" key="2">
    <source>
        <dbReference type="SAM" id="Phobius"/>
    </source>
</evidence>
<comment type="caution">
    <text evidence="3">The sequence shown here is derived from an EMBL/GenBank/DDBJ whole genome shotgun (WGS) entry which is preliminary data.</text>
</comment>
<reference evidence="3 4" key="1">
    <citation type="submission" date="2018-06" db="EMBL/GenBank/DDBJ databases">
        <title>Genomic Encyclopedia of Archaeal and Bacterial Type Strains, Phase II (KMG-II): from individual species to whole genera.</title>
        <authorList>
            <person name="Goeker M."/>
        </authorList>
    </citation>
    <scope>NUCLEOTIDE SEQUENCE [LARGE SCALE GENOMIC DNA]</scope>
    <source>
        <strain evidence="3 4">DSM 23857</strain>
    </source>
</reference>
<accession>A0A327QT78</accession>
<feature type="compositionally biased region" description="Basic and acidic residues" evidence="1">
    <location>
        <begin position="181"/>
        <end position="191"/>
    </location>
</feature>
<feature type="compositionally biased region" description="Gly residues" evidence="1">
    <location>
        <begin position="197"/>
        <end position="206"/>
    </location>
</feature>
<sequence>MNGPQKQDKYKALSITIVVHALLVMAFIMMSIDTPPPIPNQDLGMEVNLGTSDDGMGEVQPLNPNPPAAADDASTASQPETNPATQTGEQPDYATQDEEEAPEVKKPEKVVTPPKELPKNIEPKKDNKPKPKPADKPTETKPEPAPKPKATYKGGTGSAANSGNGADGSNNSTGEGNTGKPGDRGKIDGDPNAKGYDGNGGLGGGKSDFRLAGRSLKSAPRLTYDGPETGYVVVQIKVNQNGQVTSASIIPKGTTITSSSARELARKAALELKYSANDDAPTEQFGTVKIYFKSGQ</sequence>
<dbReference type="Proteomes" id="UP000249547">
    <property type="component" value="Unassembled WGS sequence"/>
</dbReference>
<feature type="region of interest" description="Disordered" evidence="1">
    <location>
        <begin position="41"/>
        <end position="210"/>
    </location>
</feature>
<keyword evidence="2" id="KW-1133">Transmembrane helix</keyword>
<name>A0A327QT78_9BACT</name>
<feature type="compositionally biased region" description="Polar residues" evidence="1">
    <location>
        <begin position="80"/>
        <end position="89"/>
    </location>
</feature>
<evidence type="ECO:0000313" key="3">
    <source>
        <dbReference type="EMBL" id="RAJ06902.1"/>
    </source>
</evidence>
<feature type="compositionally biased region" description="Low complexity" evidence="1">
    <location>
        <begin position="68"/>
        <end position="79"/>
    </location>
</feature>
<evidence type="ECO:0000313" key="4">
    <source>
        <dbReference type="Proteomes" id="UP000249547"/>
    </source>
</evidence>
<gene>
    <name evidence="3" type="ORF">LX64_02030</name>
</gene>